<gene>
    <name evidence="2" type="ORF">QO002_000190</name>
</gene>
<comment type="caution">
    <text evidence="2">The sequence shown here is derived from an EMBL/GenBank/DDBJ whole genome shotgun (WGS) entry which is preliminary data.</text>
</comment>
<protein>
    <recommendedName>
        <fullName evidence="1">Serine/threonine specific protein phosphatases domain-containing protein</fullName>
    </recommendedName>
</protein>
<reference evidence="2 3" key="1">
    <citation type="submission" date="2023-07" db="EMBL/GenBank/DDBJ databases">
        <title>Genomic Encyclopedia of Type Strains, Phase IV (KMG-IV): sequencing the most valuable type-strain genomes for metagenomic binning, comparative biology and taxonomic classification.</title>
        <authorList>
            <person name="Goeker M."/>
        </authorList>
    </citation>
    <scope>NUCLEOTIDE SEQUENCE [LARGE SCALE GENOMIC DNA]</scope>
    <source>
        <strain evidence="2 3">DSM 1112</strain>
    </source>
</reference>
<dbReference type="InterPro" id="IPR004843">
    <property type="entry name" value="Calcineurin-like_PHP"/>
</dbReference>
<sequence length="64" mass="7071">MIEASQTSGTVVFLGDYIDRGPDSKGVIELLRAGPKNAEWRWITLKGNHEDMMAGAYTGRSERS</sequence>
<organism evidence="2 3">
    <name type="scientific">Pararhizobium capsulatum DSM 1112</name>
    <dbReference type="NCBI Taxonomy" id="1121113"/>
    <lineage>
        <taxon>Bacteria</taxon>
        <taxon>Pseudomonadati</taxon>
        <taxon>Pseudomonadota</taxon>
        <taxon>Alphaproteobacteria</taxon>
        <taxon>Hyphomicrobiales</taxon>
        <taxon>Rhizobiaceae</taxon>
        <taxon>Rhizobium/Agrobacterium group</taxon>
        <taxon>Pararhizobium</taxon>
    </lineage>
</organism>
<dbReference type="Gene3D" id="3.60.21.10">
    <property type="match status" value="1"/>
</dbReference>
<dbReference type="Proteomes" id="UP001230207">
    <property type="component" value="Unassembled WGS sequence"/>
</dbReference>
<evidence type="ECO:0000313" key="2">
    <source>
        <dbReference type="EMBL" id="MDQ0318052.1"/>
    </source>
</evidence>
<name>A0ABU0BMD8_9HYPH</name>
<evidence type="ECO:0000259" key="1">
    <source>
        <dbReference type="PROSITE" id="PS00125"/>
    </source>
</evidence>
<dbReference type="PROSITE" id="PS00125">
    <property type="entry name" value="SER_THR_PHOSPHATASE"/>
    <property type="match status" value="1"/>
</dbReference>
<dbReference type="Pfam" id="PF00149">
    <property type="entry name" value="Metallophos"/>
    <property type="match status" value="1"/>
</dbReference>
<dbReference type="InterPro" id="IPR029052">
    <property type="entry name" value="Metallo-depent_PP-like"/>
</dbReference>
<feature type="domain" description="Serine/threonine specific protein phosphatases" evidence="1">
    <location>
        <begin position="45"/>
        <end position="50"/>
    </location>
</feature>
<dbReference type="InterPro" id="IPR006186">
    <property type="entry name" value="Ser/Thr-sp_prot-phosphatase"/>
</dbReference>
<dbReference type="EMBL" id="JAUSVF010000001">
    <property type="protein sequence ID" value="MDQ0318052.1"/>
    <property type="molecule type" value="Genomic_DNA"/>
</dbReference>
<accession>A0ABU0BMD8</accession>
<keyword evidence="3" id="KW-1185">Reference proteome</keyword>
<dbReference type="SUPFAM" id="SSF56300">
    <property type="entry name" value="Metallo-dependent phosphatases"/>
    <property type="match status" value="1"/>
</dbReference>
<proteinExistence type="predicted"/>
<evidence type="ECO:0000313" key="3">
    <source>
        <dbReference type="Proteomes" id="UP001230207"/>
    </source>
</evidence>